<evidence type="ECO:0000313" key="6">
    <source>
        <dbReference type="Proteomes" id="UP000196027"/>
    </source>
</evidence>
<dbReference type="InterPro" id="IPR057326">
    <property type="entry name" value="KR_dom"/>
</dbReference>
<evidence type="ECO:0000256" key="3">
    <source>
        <dbReference type="RuleBase" id="RU000363"/>
    </source>
</evidence>
<gene>
    <name evidence="5" type="ORF">OLMES_0227</name>
</gene>
<keyword evidence="6" id="KW-1185">Reference proteome</keyword>
<feature type="domain" description="Ketoreductase" evidence="4">
    <location>
        <begin position="7"/>
        <end position="190"/>
    </location>
</feature>
<dbReference type="Pfam" id="PF00106">
    <property type="entry name" value="adh_short"/>
    <property type="match status" value="1"/>
</dbReference>
<dbReference type="AlphaFoldDB" id="A0A1Y0I4K8"/>
<dbReference type="Gene3D" id="3.40.50.720">
    <property type="entry name" value="NAD(P)-binding Rossmann-like Domain"/>
    <property type="match status" value="1"/>
</dbReference>
<dbReference type="InterPro" id="IPR036291">
    <property type="entry name" value="NAD(P)-bd_dom_sf"/>
</dbReference>
<dbReference type="OrthoDB" id="9810734at2"/>
<evidence type="ECO:0000259" key="4">
    <source>
        <dbReference type="SMART" id="SM00822"/>
    </source>
</evidence>
<keyword evidence="2" id="KW-0560">Oxidoreductase</keyword>
<dbReference type="KEGG" id="ome:OLMES_0227"/>
<evidence type="ECO:0000256" key="2">
    <source>
        <dbReference type="ARBA" id="ARBA00023002"/>
    </source>
</evidence>
<dbReference type="InterPro" id="IPR002347">
    <property type="entry name" value="SDR_fam"/>
</dbReference>
<dbReference type="PRINTS" id="PR00080">
    <property type="entry name" value="SDRFAMILY"/>
</dbReference>
<accession>A0A1Y0I4K8</accession>
<dbReference type="RefSeq" id="WP_087459550.1">
    <property type="nucleotide sequence ID" value="NZ_CP021425.1"/>
</dbReference>
<protein>
    <submittedName>
        <fullName evidence="5">Putative short-chain dehydrogenase</fullName>
    </submittedName>
</protein>
<dbReference type="FunFam" id="3.40.50.720:FF:000084">
    <property type="entry name" value="Short-chain dehydrogenase reductase"/>
    <property type="match status" value="1"/>
</dbReference>
<dbReference type="PANTHER" id="PTHR43391:SF82">
    <property type="entry name" value="OXIDOREDUCTASE SADH-RELATED"/>
    <property type="match status" value="1"/>
</dbReference>
<evidence type="ECO:0000256" key="1">
    <source>
        <dbReference type="ARBA" id="ARBA00006484"/>
    </source>
</evidence>
<sequence>MKSLANKVVALTGAGSGIGRALAIELARKGSHLALADVNADGLQETVEALPPGATVSTHIVDVAQKQQVYDWADTVVKQHGGVDVIINNAGVASQCSIEDISYDDFNWVFDIVFYGVLYGTKAFLPYLHQRPEGHIINISSVNGFFPFPGNSPYNCAKHAVKALNQTLIQELAGANIHVTSVHPGGIKTNIVRNARHIKALDGTRDAAEAAARFDKIASTTPEKAAQTIVSGILKNKQRLLVGTDAYLLDGLTRLFPQRFSNLVGRVMLRGARPGDKSSPAHRI</sequence>
<dbReference type="SMART" id="SM00822">
    <property type="entry name" value="PKS_KR"/>
    <property type="match status" value="1"/>
</dbReference>
<dbReference type="PANTHER" id="PTHR43391">
    <property type="entry name" value="RETINOL DEHYDROGENASE-RELATED"/>
    <property type="match status" value="1"/>
</dbReference>
<proteinExistence type="inferred from homology"/>
<name>A0A1Y0I4K8_9GAMM</name>
<reference evidence="5 6" key="1">
    <citation type="submission" date="2017-05" db="EMBL/GenBank/DDBJ databases">
        <title>Genomic insights into alkan degradation activity of Oleiphilus messinensis.</title>
        <authorList>
            <person name="Kozyavkin S.A."/>
            <person name="Slesarev A.I."/>
            <person name="Golyshin P.N."/>
            <person name="Korzhenkov A."/>
            <person name="Golyshina O.N."/>
            <person name="Toshchakov S.V."/>
        </authorList>
    </citation>
    <scope>NUCLEOTIDE SEQUENCE [LARGE SCALE GENOMIC DNA]</scope>
    <source>
        <strain evidence="5 6">ME102</strain>
    </source>
</reference>
<evidence type="ECO:0000313" key="5">
    <source>
        <dbReference type="EMBL" id="ARU54333.1"/>
    </source>
</evidence>
<dbReference type="Proteomes" id="UP000196027">
    <property type="component" value="Chromosome"/>
</dbReference>
<dbReference type="GO" id="GO:0016491">
    <property type="term" value="F:oxidoreductase activity"/>
    <property type="evidence" value="ECO:0007669"/>
    <property type="project" value="UniProtKB-KW"/>
</dbReference>
<comment type="similarity">
    <text evidence="1 3">Belongs to the short-chain dehydrogenases/reductases (SDR) family.</text>
</comment>
<dbReference type="CDD" id="cd05233">
    <property type="entry name" value="SDR_c"/>
    <property type="match status" value="1"/>
</dbReference>
<dbReference type="SUPFAM" id="SSF51735">
    <property type="entry name" value="NAD(P)-binding Rossmann-fold domains"/>
    <property type="match status" value="1"/>
</dbReference>
<organism evidence="5 6">
    <name type="scientific">Oleiphilus messinensis</name>
    <dbReference type="NCBI Taxonomy" id="141451"/>
    <lineage>
        <taxon>Bacteria</taxon>
        <taxon>Pseudomonadati</taxon>
        <taxon>Pseudomonadota</taxon>
        <taxon>Gammaproteobacteria</taxon>
        <taxon>Oceanospirillales</taxon>
        <taxon>Oleiphilaceae</taxon>
        <taxon>Oleiphilus</taxon>
    </lineage>
</organism>
<dbReference type="PRINTS" id="PR00081">
    <property type="entry name" value="GDHRDH"/>
</dbReference>
<dbReference type="EMBL" id="CP021425">
    <property type="protein sequence ID" value="ARU54333.1"/>
    <property type="molecule type" value="Genomic_DNA"/>
</dbReference>